<sequence>MVGTIISIVSLAAAFFSLLSQLIFLKKEGKDERAAKIRSHSNGVTFSIVMMTLCVLIGLGIFIDFSVETYRMMLLGVLIITNITYAVTLEYYKRQY</sequence>
<organism evidence="2 3">
    <name type="scientific">Paenibacillus mendelii</name>
    <dbReference type="NCBI Taxonomy" id="206163"/>
    <lineage>
        <taxon>Bacteria</taxon>
        <taxon>Bacillati</taxon>
        <taxon>Bacillota</taxon>
        <taxon>Bacilli</taxon>
        <taxon>Bacillales</taxon>
        <taxon>Paenibacillaceae</taxon>
        <taxon>Paenibacillus</taxon>
    </lineage>
</organism>
<dbReference type="InterPro" id="IPR019235">
    <property type="entry name" value="DUF2178_TM"/>
</dbReference>
<name>A0ABV6JC81_9BACL</name>
<proteinExistence type="predicted"/>
<keyword evidence="1" id="KW-1133">Transmembrane helix</keyword>
<reference evidence="2 3" key="1">
    <citation type="submission" date="2024-09" db="EMBL/GenBank/DDBJ databases">
        <authorList>
            <person name="Sun Q."/>
            <person name="Mori K."/>
        </authorList>
    </citation>
    <scope>NUCLEOTIDE SEQUENCE [LARGE SCALE GENOMIC DNA]</scope>
    <source>
        <strain evidence="2 3">CCM 4839</strain>
    </source>
</reference>
<keyword evidence="1" id="KW-0812">Transmembrane</keyword>
<dbReference type="EMBL" id="JBHLVF010000034">
    <property type="protein sequence ID" value="MFC0393519.1"/>
    <property type="molecule type" value="Genomic_DNA"/>
</dbReference>
<evidence type="ECO:0000313" key="2">
    <source>
        <dbReference type="EMBL" id="MFC0393519.1"/>
    </source>
</evidence>
<dbReference type="Proteomes" id="UP001589818">
    <property type="component" value="Unassembled WGS sequence"/>
</dbReference>
<evidence type="ECO:0008006" key="4">
    <source>
        <dbReference type="Google" id="ProtNLM"/>
    </source>
</evidence>
<feature type="transmembrane region" description="Helical" evidence="1">
    <location>
        <begin position="6"/>
        <end position="25"/>
    </location>
</feature>
<evidence type="ECO:0000313" key="3">
    <source>
        <dbReference type="Proteomes" id="UP001589818"/>
    </source>
</evidence>
<keyword evidence="1" id="KW-0472">Membrane</keyword>
<dbReference type="Pfam" id="PF09946">
    <property type="entry name" value="DUF2178"/>
    <property type="match status" value="1"/>
</dbReference>
<keyword evidence="3" id="KW-1185">Reference proteome</keyword>
<comment type="caution">
    <text evidence="2">The sequence shown here is derived from an EMBL/GenBank/DDBJ whole genome shotgun (WGS) entry which is preliminary data.</text>
</comment>
<accession>A0ABV6JC81</accession>
<feature type="transmembrane region" description="Helical" evidence="1">
    <location>
        <begin position="73"/>
        <end position="92"/>
    </location>
</feature>
<dbReference type="RefSeq" id="WP_204821715.1">
    <property type="nucleotide sequence ID" value="NZ_JANHOF010000008.1"/>
</dbReference>
<feature type="transmembrane region" description="Helical" evidence="1">
    <location>
        <begin position="46"/>
        <end position="67"/>
    </location>
</feature>
<gene>
    <name evidence="2" type="ORF">ACFFJ8_19370</name>
</gene>
<evidence type="ECO:0000256" key="1">
    <source>
        <dbReference type="SAM" id="Phobius"/>
    </source>
</evidence>
<protein>
    <recommendedName>
        <fullName evidence="4">DUF2178 domain-containing protein</fullName>
    </recommendedName>
</protein>